<evidence type="ECO:0000256" key="5">
    <source>
        <dbReference type="ARBA" id="ARBA00023306"/>
    </source>
</evidence>
<evidence type="ECO:0000256" key="3">
    <source>
        <dbReference type="ARBA" id="ARBA00022763"/>
    </source>
</evidence>
<dbReference type="InterPro" id="IPR012923">
    <property type="entry name" value="Csm3"/>
</dbReference>
<dbReference type="AlphaFoldDB" id="A0AAD5TG49"/>
<evidence type="ECO:0000256" key="1">
    <source>
        <dbReference type="ARBA" id="ARBA00004123"/>
    </source>
</evidence>
<dbReference type="InterPro" id="IPR040038">
    <property type="entry name" value="TIPIN/Csm3/Swi3"/>
</dbReference>
<name>A0AAD5TG49_9FUNG</name>
<evidence type="ECO:0000256" key="6">
    <source>
        <dbReference type="RuleBase" id="RU366049"/>
    </source>
</evidence>
<feature type="compositionally biased region" description="Acidic residues" evidence="7">
    <location>
        <begin position="144"/>
        <end position="153"/>
    </location>
</feature>
<dbReference type="GO" id="GO:0031298">
    <property type="term" value="C:replication fork protection complex"/>
    <property type="evidence" value="ECO:0007669"/>
    <property type="project" value="TreeGrafter"/>
</dbReference>
<evidence type="ECO:0000313" key="9">
    <source>
        <dbReference type="EMBL" id="KAJ3175687.1"/>
    </source>
</evidence>
<evidence type="ECO:0000256" key="7">
    <source>
        <dbReference type="SAM" id="MobiDB-lite"/>
    </source>
</evidence>
<dbReference type="GO" id="GO:0031297">
    <property type="term" value="P:replication fork processing"/>
    <property type="evidence" value="ECO:0007669"/>
    <property type="project" value="UniProtKB-UniRule"/>
</dbReference>
<feature type="compositionally biased region" description="Low complexity" evidence="7">
    <location>
        <begin position="244"/>
        <end position="258"/>
    </location>
</feature>
<keyword evidence="4 6" id="KW-0539">Nucleus</keyword>
<feature type="region of interest" description="Disordered" evidence="7">
    <location>
        <begin position="1"/>
        <end position="35"/>
    </location>
</feature>
<dbReference type="PANTHER" id="PTHR13220">
    <property type="entry name" value="TIMELESS INTERACTING-RELATED"/>
    <property type="match status" value="1"/>
</dbReference>
<protein>
    <recommendedName>
        <fullName evidence="6">Chromosome segregation in meiosis protein</fullName>
    </recommendedName>
</protein>
<evidence type="ECO:0000313" key="10">
    <source>
        <dbReference type="Proteomes" id="UP001212152"/>
    </source>
</evidence>
<organism evidence="9 10">
    <name type="scientific">Geranomyces variabilis</name>
    <dbReference type="NCBI Taxonomy" id="109894"/>
    <lineage>
        <taxon>Eukaryota</taxon>
        <taxon>Fungi</taxon>
        <taxon>Fungi incertae sedis</taxon>
        <taxon>Chytridiomycota</taxon>
        <taxon>Chytridiomycota incertae sedis</taxon>
        <taxon>Chytridiomycetes</taxon>
        <taxon>Spizellomycetales</taxon>
        <taxon>Powellomycetaceae</taxon>
        <taxon>Geranomyces</taxon>
    </lineage>
</organism>
<feature type="domain" description="Chromosome segregation in meiosis protein 3" evidence="8">
    <location>
        <begin position="25"/>
        <end position="105"/>
    </location>
</feature>
<dbReference type="Pfam" id="PF07962">
    <property type="entry name" value="Swi3"/>
    <property type="match status" value="1"/>
</dbReference>
<feature type="region of interest" description="Disordered" evidence="7">
    <location>
        <begin position="229"/>
        <end position="258"/>
    </location>
</feature>
<keyword evidence="5 6" id="KW-0131">Cell cycle</keyword>
<feature type="compositionally biased region" description="Basic and acidic residues" evidence="7">
    <location>
        <begin position="15"/>
        <end position="32"/>
    </location>
</feature>
<dbReference type="GO" id="GO:0006974">
    <property type="term" value="P:DNA damage response"/>
    <property type="evidence" value="ECO:0007669"/>
    <property type="project" value="UniProtKB-KW"/>
</dbReference>
<comment type="subcellular location">
    <subcellularLocation>
        <location evidence="1 6">Nucleus</location>
    </subcellularLocation>
</comment>
<dbReference type="Proteomes" id="UP001212152">
    <property type="component" value="Unassembled WGS sequence"/>
</dbReference>
<feature type="region of interest" description="Disordered" evidence="7">
    <location>
        <begin position="116"/>
        <end position="195"/>
    </location>
</feature>
<feature type="compositionally biased region" description="Basic and acidic residues" evidence="7">
    <location>
        <begin position="133"/>
        <end position="143"/>
    </location>
</feature>
<feature type="compositionally biased region" description="Low complexity" evidence="7">
    <location>
        <begin position="170"/>
        <end position="195"/>
    </location>
</feature>
<accession>A0AAD5TG49</accession>
<keyword evidence="3 6" id="KW-0227">DNA damage</keyword>
<sequence length="258" mass="28096">MSQSPPRGLSPSREPPPKERAPIPKLDADKLLSPEGLPRLRLMTSKLSFKKKGNQTADLRKLMSLYQIWGHGLFPKLKFNSFIEKTESVCKQKRLKIFFQAVLAEERRLRYDAAMGVGGDEQGGEASAAARQSDGEGERMDDRMDLDEDEEDTALEHSASIFNPPPSQSPAPSQSPNVTPAASIAAPAPASSVVPSDVLARIEESKARALAKLAERRRRIEEEMEREAALEAAGKAGDEDDMEAAMQADLEAALSSGL</sequence>
<comment type="caution">
    <text evidence="9">The sequence shown here is derived from an EMBL/GenBank/DDBJ whole genome shotgun (WGS) entry which is preliminary data.</text>
</comment>
<evidence type="ECO:0000259" key="8">
    <source>
        <dbReference type="Pfam" id="PF07962"/>
    </source>
</evidence>
<dbReference type="GO" id="GO:0000076">
    <property type="term" value="P:DNA replication checkpoint signaling"/>
    <property type="evidence" value="ECO:0007669"/>
    <property type="project" value="UniProtKB-UniRule"/>
</dbReference>
<dbReference type="GO" id="GO:0003677">
    <property type="term" value="F:DNA binding"/>
    <property type="evidence" value="ECO:0007669"/>
    <property type="project" value="TreeGrafter"/>
</dbReference>
<dbReference type="PANTHER" id="PTHR13220:SF11">
    <property type="entry name" value="TIMELESS-INTERACTING PROTEIN"/>
    <property type="match status" value="1"/>
</dbReference>
<reference evidence="9" key="1">
    <citation type="submission" date="2020-05" db="EMBL/GenBank/DDBJ databases">
        <title>Phylogenomic resolution of chytrid fungi.</title>
        <authorList>
            <person name="Stajich J.E."/>
            <person name="Amses K."/>
            <person name="Simmons R."/>
            <person name="Seto K."/>
            <person name="Myers J."/>
            <person name="Bonds A."/>
            <person name="Quandt C.A."/>
            <person name="Barry K."/>
            <person name="Liu P."/>
            <person name="Grigoriev I."/>
            <person name="Longcore J.E."/>
            <person name="James T.Y."/>
        </authorList>
    </citation>
    <scope>NUCLEOTIDE SEQUENCE</scope>
    <source>
        <strain evidence="9">JEL0379</strain>
    </source>
</reference>
<dbReference type="GO" id="GO:0043111">
    <property type="term" value="P:replication fork arrest"/>
    <property type="evidence" value="ECO:0007669"/>
    <property type="project" value="TreeGrafter"/>
</dbReference>
<proteinExistence type="inferred from homology"/>
<comment type="function">
    <text evidence="6">Plays an important role in the control of DNA replication and the maintenance of replication fork stability.</text>
</comment>
<evidence type="ECO:0000256" key="4">
    <source>
        <dbReference type="ARBA" id="ARBA00023242"/>
    </source>
</evidence>
<keyword evidence="10" id="KW-1185">Reference proteome</keyword>
<evidence type="ECO:0000256" key="2">
    <source>
        <dbReference type="ARBA" id="ARBA00006075"/>
    </source>
</evidence>
<dbReference type="EMBL" id="JADGJQ010000049">
    <property type="protein sequence ID" value="KAJ3175687.1"/>
    <property type="molecule type" value="Genomic_DNA"/>
</dbReference>
<comment type="similarity">
    <text evidence="2 6">Belongs to the CSM3 family.</text>
</comment>
<gene>
    <name evidence="9" type="primary">CSM3</name>
    <name evidence="9" type="ORF">HDU87_005830</name>
</gene>